<dbReference type="Pfam" id="PF02604">
    <property type="entry name" value="PhdYeFM_antitox"/>
    <property type="match status" value="1"/>
</dbReference>
<protein>
    <recommendedName>
        <fullName evidence="2">Antitoxin</fullName>
    </recommendedName>
</protein>
<dbReference type="InterPro" id="IPR051405">
    <property type="entry name" value="phD/YefM_antitoxin"/>
</dbReference>
<dbReference type="NCBIfam" id="TIGR01552">
    <property type="entry name" value="phd_fam"/>
    <property type="match status" value="1"/>
</dbReference>
<dbReference type="OrthoDB" id="361281at2"/>
<dbReference type="SUPFAM" id="SSF143120">
    <property type="entry name" value="YefM-like"/>
    <property type="match status" value="1"/>
</dbReference>
<reference evidence="3 4" key="1">
    <citation type="submission" date="2019-07" db="EMBL/GenBank/DDBJ databases">
        <title>Tepidimonas aquatica CLN-1 draft genome.</title>
        <authorList>
            <person name="Da Costa M.S."/>
            <person name="Froufe H.J.C."/>
            <person name="Egas C."/>
            <person name="Albuquerque L."/>
        </authorList>
    </citation>
    <scope>NUCLEOTIDE SEQUENCE [LARGE SCALE GENOMIC DNA]</scope>
    <source>
        <strain evidence="3 4">CLN-1</strain>
    </source>
</reference>
<evidence type="ECO:0000313" key="4">
    <source>
        <dbReference type="Proteomes" id="UP000318554"/>
    </source>
</evidence>
<dbReference type="EMBL" id="VJNA01000002">
    <property type="protein sequence ID" value="TSE27763.1"/>
    <property type="molecule type" value="Genomic_DNA"/>
</dbReference>
<dbReference type="PANTHER" id="PTHR33713">
    <property type="entry name" value="ANTITOXIN YAFN-RELATED"/>
    <property type="match status" value="1"/>
</dbReference>
<gene>
    <name evidence="3" type="ORF">Taqua_00259</name>
</gene>
<comment type="function">
    <text evidence="2">Antitoxin component of a type II toxin-antitoxin (TA) system.</text>
</comment>
<dbReference type="AlphaFoldDB" id="A0A554WW20"/>
<dbReference type="Proteomes" id="UP000318554">
    <property type="component" value="Unassembled WGS sequence"/>
</dbReference>
<dbReference type="InterPro" id="IPR036165">
    <property type="entry name" value="YefM-like_sf"/>
</dbReference>
<comment type="similarity">
    <text evidence="1 2">Belongs to the phD/YefM antitoxin family.</text>
</comment>
<evidence type="ECO:0000256" key="1">
    <source>
        <dbReference type="ARBA" id="ARBA00009981"/>
    </source>
</evidence>
<name>A0A554WW20_9BURK</name>
<dbReference type="InterPro" id="IPR006442">
    <property type="entry name" value="Antitoxin_Phd/YefM"/>
</dbReference>
<dbReference type="PANTHER" id="PTHR33713:SF9">
    <property type="entry name" value="ANTITOXIN"/>
    <property type="match status" value="1"/>
</dbReference>
<dbReference type="Gene3D" id="3.40.1620.10">
    <property type="entry name" value="YefM-like domain"/>
    <property type="match status" value="1"/>
</dbReference>
<dbReference type="RefSeq" id="WP_144324243.1">
    <property type="nucleotide sequence ID" value="NZ_VJNA01000002.1"/>
</dbReference>
<evidence type="ECO:0000256" key="2">
    <source>
        <dbReference type="RuleBase" id="RU362080"/>
    </source>
</evidence>
<sequence>MRTWPIQQAKTHLSQLVRDSQRLGPQAITWHGREVAVVLSRDEYERLTGAGQSLVEFMQRSPLLGCDDVDLTRDTSPTREVAL</sequence>
<keyword evidence="4" id="KW-1185">Reference proteome</keyword>
<organism evidence="3 4">
    <name type="scientific">Tepidimonas aquatica</name>
    <dbReference type="NCBI Taxonomy" id="247482"/>
    <lineage>
        <taxon>Bacteria</taxon>
        <taxon>Pseudomonadati</taxon>
        <taxon>Pseudomonadota</taxon>
        <taxon>Betaproteobacteria</taxon>
        <taxon>Burkholderiales</taxon>
        <taxon>Tepidimonas</taxon>
    </lineage>
</organism>
<evidence type="ECO:0000313" key="3">
    <source>
        <dbReference type="EMBL" id="TSE27763.1"/>
    </source>
</evidence>
<accession>A0A554WW20</accession>
<comment type="caution">
    <text evidence="3">The sequence shown here is derived from an EMBL/GenBank/DDBJ whole genome shotgun (WGS) entry which is preliminary data.</text>
</comment>
<proteinExistence type="inferred from homology"/>